<accession>A0A8T2SQ66</accession>
<evidence type="ECO:0000313" key="2">
    <source>
        <dbReference type="EMBL" id="KAH7365536.1"/>
    </source>
</evidence>
<protein>
    <submittedName>
        <fullName evidence="2">Uncharacterized protein</fullName>
    </submittedName>
</protein>
<evidence type="ECO:0000313" key="3">
    <source>
        <dbReference type="Proteomes" id="UP000825935"/>
    </source>
</evidence>
<proteinExistence type="predicted"/>
<organism evidence="2 3">
    <name type="scientific">Ceratopteris richardii</name>
    <name type="common">Triangle waterfern</name>
    <dbReference type="NCBI Taxonomy" id="49495"/>
    <lineage>
        <taxon>Eukaryota</taxon>
        <taxon>Viridiplantae</taxon>
        <taxon>Streptophyta</taxon>
        <taxon>Embryophyta</taxon>
        <taxon>Tracheophyta</taxon>
        <taxon>Polypodiopsida</taxon>
        <taxon>Polypodiidae</taxon>
        <taxon>Polypodiales</taxon>
        <taxon>Pteridineae</taxon>
        <taxon>Pteridaceae</taxon>
        <taxon>Parkerioideae</taxon>
        <taxon>Ceratopteris</taxon>
    </lineage>
</organism>
<name>A0A8T2SQ66_CERRI</name>
<feature type="region of interest" description="Disordered" evidence="1">
    <location>
        <begin position="1"/>
        <end position="25"/>
    </location>
</feature>
<evidence type="ECO:0000256" key="1">
    <source>
        <dbReference type="SAM" id="MobiDB-lite"/>
    </source>
</evidence>
<dbReference type="EMBL" id="CM035423">
    <property type="protein sequence ID" value="KAH7365536.1"/>
    <property type="molecule type" value="Genomic_DNA"/>
</dbReference>
<keyword evidence="3" id="KW-1185">Reference proteome</keyword>
<sequence>MVCPRESCPRAPNLSSPRTMGMATPSRWATGHTVAMGHRPHRACLENMDTPDYAQLRNTTPSALRRHHRSDRECFSRNYTAGTIFSFATAPATAPPQRQHLQLRSDCFPCD</sequence>
<reference evidence="2" key="1">
    <citation type="submission" date="2021-08" db="EMBL/GenBank/DDBJ databases">
        <title>WGS assembly of Ceratopteris richardii.</title>
        <authorList>
            <person name="Marchant D.B."/>
            <person name="Chen G."/>
            <person name="Jenkins J."/>
            <person name="Shu S."/>
            <person name="Leebens-Mack J."/>
            <person name="Grimwood J."/>
            <person name="Schmutz J."/>
            <person name="Soltis P."/>
            <person name="Soltis D."/>
            <person name="Chen Z.-H."/>
        </authorList>
    </citation>
    <scope>NUCLEOTIDE SEQUENCE</scope>
    <source>
        <strain evidence="2">Whitten #5841</strain>
        <tissue evidence="2">Leaf</tissue>
    </source>
</reference>
<dbReference type="Proteomes" id="UP000825935">
    <property type="component" value="Chromosome 18"/>
</dbReference>
<dbReference type="AlphaFoldDB" id="A0A8T2SQ66"/>
<comment type="caution">
    <text evidence="2">The sequence shown here is derived from an EMBL/GenBank/DDBJ whole genome shotgun (WGS) entry which is preliminary data.</text>
</comment>
<gene>
    <name evidence="2" type="ORF">KP509_18G033600</name>
</gene>